<dbReference type="EMBL" id="AZHO01000030">
    <property type="protein sequence ID" value="KMT58449.1"/>
    <property type="molecule type" value="Genomic_DNA"/>
</dbReference>
<comment type="caution">
    <text evidence="1">The sequence shown here is derived from an EMBL/GenBank/DDBJ whole genome shotgun (WGS) entry which is preliminary data.</text>
</comment>
<dbReference type="RefSeq" id="WP_007473758.1">
    <property type="nucleotide sequence ID" value="NZ_KQ130619.1"/>
</dbReference>
<dbReference type="AlphaFoldDB" id="A0A0J8GC02"/>
<name>A0A0J8GC02_9LIST</name>
<proteinExistence type="predicted"/>
<protein>
    <recommendedName>
        <fullName evidence="3">Polyketide cyclase</fullName>
    </recommendedName>
</protein>
<evidence type="ECO:0000313" key="2">
    <source>
        <dbReference type="Proteomes" id="UP000052258"/>
    </source>
</evidence>
<reference evidence="1 2" key="1">
    <citation type="journal article" date="2015" name="Genome Biol. Evol.">
        <title>Comparative Genomics of Listeria Sensu Lato: Genus-Wide Differences in Evolutionary Dynamics and the Progressive Gain of Complex, Potentially Pathogenicity-Related Traits through Lateral Gene Transfer.</title>
        <authorList>
            <person name="Chiara M."/>
            <person name="Caruso M."/>
            <person name="D'Erchia A.M."/>
            <person name="Manzari C."/>
            <person name="Fraccalvieri R."/>
            <person name="Goffredo E."/>
            <person name="Latorre L."/>
            <person name="Miccolupo A."/>
            <person name="Padalino I."/>
            <person name="Santagada G."/>
            <person name="Chiocco D."/>
            <person name="Pesole G."/>
            <person name="Horner D.S."/>
            <person name="Parisi A."/>
        </authorList>
    </citation>
    <scope>NUCLEOTIDE SEQUENCE [LARGE SCALE GENOMIC DNA]</scope>
    <source>
        <strain evidence="1 2">1991</strain>
    </source>
</reference>
<keyword evidence="2" id="KW-1185">Reference proteome</keyword>
<organism evidence="1 2">
    <name type="scientific">Listeria fleischmannii 1991</name>
    <dbReference type="NCBI Taxonomy" id="1430899"/>
    <lineage>
        <taxon>Bacteria</taxon>
        <taxon>Bacillati</taxon>
        <taxon>Bacillota</taxon>
        <taxon>Bacilli</taxon>
        <taxon>Bacillales</taxon>
        <taxon>Listeriaceae</taxon>
        <taxon>Listeria</taxon>
    </lineage>
</organism>
<evidence type="ECO:0008006" key="3">
    <source>
        <dbReference type="Google" id="ProtNLM"/>
    </source>
</evidence>
<dbReference type="PATRIC" id="fig|1430899.3.peg.2323"/>
<gene>
    <name evidence="1" type="ORF">X560_2275</name>
</gene>
<dbReference type="OrthoDB" id="2361597at2"/>
<dbReference type="SUPFAM" id="SSF55961">
    <property type="entry name" value="Bet v1-like"/>
    <property type="match status" value="1"/>
</dbReference>
<accession>A0A0J8GC02</accession>
<evidence type="ECO:0000313" key="1">
    <source>
        <dbReference type="EMBL" id="KMT58449.1"/>
    </source>
</evidence>
<dbReference type="Proteomes" id="UP000052258">
    <property type="component" value="Unassembled WGS sequence"/>
</dbReference>
<sequence>MWLYEKSVAERIVSAPVEKVWNLLAYRSNVSWRTDIVRMQTEPSSNKITEFYSNGQQLDFYRIDEKTNQYRIYKIKHRFFSGYIFEEYKATNENKTRVVITEKIRMNNDFLGVVSRLTLTLKQGQEVYLRDIELCLTR</sequence>